<protein>
    <recommendedName>
        <fullName evidence="1">DUF7673 domain-containing protein</fullName>
    </recommendedName>
</protein>
<accession>A0ABC8AGS9</accession>
<reference evidence="3" key="1">
    <citation type="submission" date="2014-11" db="EMBL/GenBank/DDBJ databases">
        <title>Xylella fastidiosa Hib4 Genome Sequencing.</title>
        <authorList>
            <person name="Pierry P.M."/>
            <person name="da Silva A.M."/>
        </authorList>
    </citation>
    <scope>NUCLEOTIDE SEQUENCE [LARGE SCALE GENOMIC DNA]</scope>
    <source>
        <strain evidence="3">Hib4</strain>
    </source>
</reference>
<dbReference type="Pfam" id="PF24720">
    <property type="entry name" value="DUF7673"/>
    <property type="match status" value="1"/>
</dbReference>
<organism evidence="2 3">
    <name type="scientific">Xylella fastidiosa</name>
    <dbReference type="NCBI Taxonomy" id="2371"/>
    <lineage>
        <taxon>Bacteria</taxon>
        <taxon>Pseudomonadati</taxon>
        <taxon>Pseudomonadota</taxon>
        <taxon>Gammaproteobacteria</taxon>
        <taxon>Lysobacterales</taxon>
        <taxon>Lysobacteraceae</taxon>
        <taxon>Xylella</taxon>
    </lineage>
</organism>
<evidence type="ECO:0000313" key="2">
    <source>
        <dbReference type="EMBL" id="ALR07700.1"/>
    </source>
</evidence>
<proteinExistence type="predicted"/>
<evidence type="ECO:0000259" key="1">
    <source>
        <dbReference type="Pfam" id="PF24720"/>
    </source>
</evidence>
<dbReference type="Proteomes" id="UP000196980">
    <property type="component" value="Chromosome"/>
</dbReference>
<dbReference type="KEGG" id="xfh:XFHB_05255"/>
<gene>
    <name evidence="2" type="ORF">XFHB_05255</name>
</gene>
<dbReference type="EMBL" id="CP009885">
    <property type="protein sequence ID" value="ALR07700.1"/>
    <property type="molecule type" value="Genomic_DNA"/>
</dbReference>
<evidence type="ECO:0000313" key="3">
    <source>
        <dbReference type="Proteomes" id="UP000196980"/>
    </source>
</evidence>
<sequence length="94" mass="10576">MTDAQQAALERLIRIAKNDTNQSRHVANFLLAWWNADSCGGFNLTALWGLDEAITVDMTAVFTLVAGVSKYPDSLGYEEDFKAILHQWRPELAY</sequence>
<feature type="domain" description="DUF7673" evidence="1">
    <location>
        <begin position="7"/>
        <end position="89"/>
    </location>
</feature>
<name>A0ABC8AGS9_XYLFS</name>
<dbReference type="AlphaFoldDB" id="A0ABC8AGS9"/>
<dbReference type="InterPro" id="IPR056090">
    <property type="entry name" value="DUF7673"/>
</dbReference>